<sequence>MFTRNIIIKLDQFKYHLLKRFKHNASHWSVQKKKKTSCDRALDHFDEFYSQIFAKDWPSIRHGLLSKQKYIAVVNNFSDADQTKSNLEKIGALNIRTLFQLQKQYISDNYEKLRQKYNLKRIWKSGEETKVESIRNDIVQNAKQSHSLEHNLSQAEIDFTRVIAAQDVSYLNLTEFMPVTKLKGNEDWIAEPKHVDDYKGSDFSPKTSREFDFHFPENLNVYCYEVGNHNDFSPPINGTTGVLNYYLMDGGSLLPVLALDVKPGDKILDMCAAPGGKSYLILQTLYPDQLISNDVTKSRTNRVHNVMKQYLYDLEEKWLNQNKLRISLMDARDIHEGDFDKIIVDVPCTTDRHSVKETENNIFRPDRIKERLKLPELQTELLVQAIKLVKIGGNVVYSTCSLSPIQNDGVVHLALKQIWEETDIQITIKDLNVALLQADKIYKFADQKLMKYGHLIVPNLQINFGPTYFCKMQRIKPLLKNEDDASLKVILKSNLARIRKTRPNIPWEEIKHIPKQQRRAYRAKLSGLDPSETRNLTSKCIYLGINEVTKLIEKDEAIAVLLANDVEPHLMIKHVIDLCILKLVPILVVSDFKEFLKEVLGISAAAIAFGKDVDCDAKNETIVGAINQIFLNYPIPESHVSFNNGSLNFLNALHVSEEKVDAKQESDAKVYLYRDRKSSRVFIPRNSNVNYNEKQRMDRMEVDSSGFLSFNDDASEDYKSLIVKQVVNNPNRNKRKLEMLKNKKKKQKVK</sequence>
<keyword evidence="2" id="KW-1185">Reference proteome</keyword>
<evidence type="ECO:0000313" key="2">
    <source>
        <dbReference type="Proteomes" id="UP001056778"/>
    </source>
</evidence>
<accession>A0ACB9SNV5</accession>
<dbReference type="EMBL" id="CM043022">
    <property type="protein sequence ID" value="KAI4456276.1"/>
    <property type="molecule type" value="Genomic_DNA"/>
</dbReference>
<comment type="caution">
    <text evidence="1">The sequence shown here is derived from an EMBL/GenBank/DDBJ whole genome shotgun (WGS) entry which is preliminary data.</text>
</comment>
<dbReference type="Proteomes" id="UP001056778">
    <property type="component" value="Chromosome 8"/>
</dbReference>
<proteinExistence type="predicted"/>
<reference evidence="1" key="1">
    <citation type="submission" date="2022-04" db="EMBL/GenBank/DDBJ databases">
        <title>Chromosome-scale genome assembly of Holotrichia oblita Faldermann.</title>
        <authorList>
            <person name="Rongchong L."/>
        </authorList>
    </citation>
    <scope>NUCLEOTIDE SEQUENCE</scope>
    <source>
        <strain evidence="1">81SQS9</strain>
    </source>
</reference>
<evidence type="ECO:0000313" key="1">
    <source>
        <dbReference type="EMBL" id="KAI4456276.1"/>
    </source>
</evidence>
<name>A0ACB9SNV5_HOLOL</name>
<protein>
    <submittedName>
        <fullName evidence="1">Uncharacterized protein</fullName>
    </submittedName>
</protein>
<gene>
    <name evidence="1" type="ORF">MML48_8g00010465</name>
</gene>
<organism evidence="1 2">
    <name type="scientific">Holotrichia oblita</name>
    <name type="common">Chafer beetle</name>
    <dbReference type="NCBI Taxonomy" id="644536"/>
    <lineage>
        <taxon>Eukaryota</taxon>
        <taxon>Metazoa</taxon>
        <taxon>Ecdysozoa</taxon>
        <taxon>Arthropoda</taxon>
        <taxon>Hexapoda</taxon>
        <taxon>Insecta</taxon>
        <taxon>Pterygota</taxon>
        <taxon>Neoptera</taxon>
        <taxon>Endopterygota</taxon>
        <taxon>Coleoptera</taxon>
        <taxon>Polyphaga</taxon>
        <taxon>Scarabaeiformia</taxon>
        <taxon>Scarabaeidae</taxon>
        <taxon>Melolonthinae</taxon>
        <taxon>Holotrichia</taxon>
    </lineage>
</organism>